<evidence type="ECO:0000256" key="1">
    <source>
        <dbReference type="SAM" id="Phobius"/>
    </source>
</evidence>
<comment type="caution">
    <text evidence="2">The sequence shown here is derived from an EMBL/GenBank/DDBJ whole genome shotgun (WGS) entry which is preliminary data.</text>
</comment>
<evidence type="ECO:0000313" key="3">
    <source>
        <dbReference type="Proteomes" id="UP000736583"/>
    </source>
</evidence>
<organism evidence="2 3">
    <name type="scientific">Clostridium simiarum</name>
    <dbReference type="NCBI Taxonomy" id="2841506"/>
    <lineage>
        <taxon>Bacteria</taxon>
        <taxon>Bacillati</taxon>
        <taxon>Bacillota</taxon>
        <taxon>Clostridia</taxon>
        <taxon>Eubacteriales</taxon>
        <taxon>Clostridiaceae</taxon>
        <taxon>Clostridium</taxon>
    </lineage>
</organism>
<accession>A0ABS6F0Z2</accession>
<proteinExistence type="predicted"/>
<name>A0ABS6F0Z2_9CLOT</name>
<sequence>MDEERIEELLYNIGKEKIEAPERLILKVKEHINYKPLIYLIPLSFLLNISLLGVLGYFILRIGDIRFTTMVVSYLWVFNNLIVLIFILVYNRIFRFKNRSESI</sequence>
<evidence type="ECO:0000313" key="2">
    <source>
        <dbReference type="EMBL" id="MBU5592171.1"/>
    </source>
</evidence>
<keyword evidence="1" id="KW-0812">Transmembrane</keyword>
<dbReference type="EMBL" id="JAHLQL010000003">
    <property type="protein sequence ID" value="MBU5592171.1"/>
    <property type="molecule type" value="Genomic_DNA"/>
</dbReference>
<keyword evidence="1" id="KW-1133">Transmembrane helix</keyword>
<dbReference type="Proteomes" id="UP000736583">
    <property type="component" value="Unassembled WGS sequence"/>
</dbReference>
<feature type="transmembrane region" description="Helical" evidence="1">
    <location>
        <begin position="71"/>
        <end position="90"/>
    </location>
</feature>
<protein>
    <submittedName>
        <fullName evidence="2">Uncharacterized protein</fullName>
    </submittedName>
</protein>
<keyword evidence="1" id="KW-0472">Membrane</keyword>
<keyword evidence="3" id="KW-1185">Reference proteome</keyword>
<reference evidence="2 3" key="1">
    <citation type="submission" date="2021-06" db="EMBL/GenBank/DDBJ databases">
        <authorList>
            <person name="Sun Q."/>
            <person name="Li D."/>
        </authorList>
    </citation>
    <scope>NUCLEOTIDE SEQUENCE [LARGE SCALE GENOMIC DNA]</scope>
    <source>
        <strain evidence="2 3">MSJ-4</strain>
    </source>
</reference>
<dbReference type="RefSeq" id="WP_216457017.1">
    <property type="nucleotide sequence ID" value="NZ_JAHLQL010000003.1"/>
</dbReference>
<feature type="transmembrane region" description="Helical" evidence="1">
    <location>
        <begin position="37"/>
        <end position="59"/>
    </location>
</feature>
<gene>
    <name evidence="2" type="ORF">KQI89_10400</name>
</gene>